<dbReference type="Gene3D" id="3.30.420.10">
    <property type="entry name" value="Ribonuclease H-like superfamily/Ribonuclease H"/>
    <property type="match status" value="1"/>
</dbReference>
<dbReference type="SMART" id="SM00474">
    <property type="entry name" value="35EXOc"/>
    <property type="match status" value="1"/>
</dbReference>
<comment type="caution">
    <text evidence="2">The sequence shown here is derived from an EMBL/GenBank/DDBJ whole genome shotgun (WGS) entry which is preliminary data.</text>
</comment>
<evidence type="ECO:0000313" key="2">
    <source>
        <dbReference type="EMBL" id="KAJ4458375.1"/>
    </source>
</evidence>
<protein>
    <submittedName>
        <fullName evidence="2">3'-5' exonuclease</fullName>
    </submittedName>
</protein>
<proteinExistence type="predicted"/>
<keyword evidence="2" id="KW-0378">Hydrolase</keyword>
<dbReference type="PANTHER" id="PTHR46628:SF1">
    <property type="entry name" value="PIRNA BIOGENESIS PROTEIN EXD1"/>
    <property type="match status" value="1"/>
</dbReference>
<evidence type="ECO:0000259" key="1">
    <source>
        <dbReference type="SMART" id="SM00474"/>
    </source>
</evidence>
<keyword evidence="2" id="KW-0269">Exonuclease</keyword>
<organism evidence="2 3">
    <name type="scientific">Paratrimastix pyriformis</name>
    <dbReference type="NCBI Taxonomy" id="342808"/>
    <lineage>
        <taxon>Eukaryota</taxon>
        <taxon>Metamonada</taxon>
        <taxon>Preaxostyla</taxon>
        <taxon>Paratrimastigidae</taxon>
        <taxon>Paratrimastix</taxon>
    </lineage>
</organism>
<dbReference type="EMBL" id="JAPMOS010000030">
    <property type="protein sequence ID" value="KAJ4458375.1"/>
    <property type="molecule type" value="Genomic_DNA"/>
</dbReference>
<sequence>MAVPRVVPLLISRADECTQAIAKIYRTCQNKTIAFDSEGVRLSRTGPICLCQVATASNCVYLFDVSTGGASLFDAGLRRLLEDTAITKCMHDCRADSDALFHQFQVNLSNVYDTQLAYAMLQSQTHDGRFPLPIGLKRLLELHGYSNPYKEQVVQLMDSDRQIWARRPIQETLLQYASYDVANLMDVKAQQEPEMTSPILLAEFRARCRRYLDQYRKHPTEFKHATAQYGWHDWDSRRW</sequence>
<dbReference type="Pfam" id="PF01612">
    <property type="entry name" value="DNA_pol_A_exo1"/>
    <property type="match status" value="1"/>
</dbReference>
<keyword evidence="3" id="KW-1185">Reference proteome</keyword>
<dbReference type="Proteomes" id="UP001141327">
    <property type="component" value="Unassembled WGS sequence"/>
</dbReference>
<dbReference type="InterPro" id="IPR036397">
    <property type="entry name" value="RNaseH_sf"/>
</dbReference>
<dbReference type="PANTHER" id="PTHR46628">
    <property type="entry name" value="PIRNA BIOGENESIS PROTEIN EXD1"/>
    <property type="match status" value="1"/>
</dbReference>
<dbReference type="InterPro" id="IPR012337">
    <property type="entry name" value="RNaseH-like_sf"/>
</dbReference>
<evidence type="ECO:0000313" key="3">
    <source>
        <dbReference type="Proteomes" id="UP001141327"/>
    </source>
</evidence>
<feature type="domain" description="3'-5' exonuclease" evidence="1">
    <location>
        <begin position="8"/>
        <end position="196"/>
    </location>
</feature>
<dbReference type="SUPFAM" id="SSF53098">
    <property type="entry name" value="Ribonuclease H-like"/>
    <property type="match status" value="1"/>
</dbReference>
<dbReference type="GO" id="GO:0004527">
    <property type="term" value="F:exonuclease activity"/>
    <property type="evidence" value="ECO:0007669"/>
    <property type="project" value="UniProtKB-KW"/>
</dbReference>
<reference evidence="2" key="1">
    <citation type="journal article" date="2022" name="bioRxiv">
        <title>Genomics of Preaxostyla Flagellates Illuminates Evolutionary Transitions and the Path Towards Mitochondrial Loss.</title>
        <authorList>
            <person name="Novak L.V.F."/>
            <person name="Treitli S.C."/>
            <person name="Pyrih J."/>
            <person name="Halakuc P."/>
            <person name="Pipaliya S.V."/>
            <person name="Vacek V."/>
            <person name="Brzon O."/>
            <person name="Soukal P."/>
            <person name="Eme L."/>
            <person name="Dacks J.B."/>
            <person name="Karnkowska A."/>
            <person name="Elias M."/>
            <person name="Hampl V."/>
        </authorList>
    </citation>
    <scope>NUCLEOTIDE SEQUENCE</scope>
    <source>
        <strain evidence="2">RCP-MX</strain>
    </source>
</reference>
<dbReference type="InterPro" id="IPR002562">
    <property type="entry name" value="3'-5'_exonuclease_dom"/>
</dbReference>
<name>A0ABQ8ULK4_9EUKA</name>
<accession>A0ABQ8ULK4</accession>
<dbReference type="InterPro" id="IPR052144">
    <property type="entry name" value="piRNA_biogenesis_EXD1"/>
</dbReference>
<gene>
    <name evidence="2" type="ORF">PAPYR_5928</name>
</gene>
<keyword evidence="2" id="KW-0540">Nuclease</keyword>